<comment type="subcellular location">
    <subcellularLocation>
        <location evidence="1 7">Cell membrane</location>
        <topology evidence="1 7">Multi-pass membrane protein</topology>
    </subcellularLocation>
</comment>
<evidence type="ECO:0000256" key="7">
    <source>
        <dbReference type="RuleBase" id="RU363032"/>
    </source>
</evidence>
<sequence length="222" mass="23852">MMGLDFSVINWDEIQKATLETLSMLLVSGIFTFIIGLPVGIILFLTSRSASTPNRFIYTVLSFIVNILRSVPFIILIVAMLPITKAIVSTTIGVVGTIPPLVVGAAPFFARLVETSLREVDKGVIEASQAMGASTGQIIMKVLMPEALPGLLAGITITVVTLISYTAMAGMVGGGGLGALAINYGYYRYEREVMIVAVIVMIILVQVLQMAGDRLVKHFTRK</sequence>
<evidence type="ECO:0000256" key="3">
    <source>
        <dbReference type="ARBA" id="ARBA00022475"/>
    </source>
</evidence>
<protein>
    <submittedName>
        <fullName evidence="9">ABC transporter permease</fullName>
    </submittedName>
</protein>
<evidence type="ECO:0000256" key="4">
    <source>
        <dbReference type="ARBA" id="ARBA00022692"/>
    </source>
</evidence>
<feature type="transmembrane region" description="Helical" evidence="7">
    <location>
        <begin position="150"/>
        <end position="173"/>
    </location>
</feature>
<evidence type="ECO:0000256" key="1">
    <source>
        <dbReference type="ARBA" id="ARBA00004651"/>
    </source>
</evidence>
<feature type="transmembrane region" description="Helical" evidence="7">
    <location>
        <begin position="57"/>
        <end position="81"/>
    </location>
</feature>
<dbReference type="Proteomes" id="UP000608071">
    <property type="component" value="Unassembled WGS sequence"/>
</dbReference>
<comment type="similarity">
    <text evidence="7">Belongs to the binding-protein-dependent transport system permease family.</text>
</comment>
<dbReference type="InterPro" id="IPR000515">
    <property type="entry name" value="MetI-like"/>
</dbReference>
<keyword evidence="6 7" id="KW-0472">Membrane</keyword>
<evidence type="ECO:0000256" key="2">
    <source>
        <dbReference type="ARBA" id="ARBA00022448"/>
    </source>
</evidence>
<evidence type="ECO:0000259" key="8">
    <source>
        <dbReference type="PROSITE" id="PS50928"/>
    </source>
</evidence>
<keyword evidence="3" id="KW-1003">Cell membrane</keyword>
<keyword evidence="10" id="KW-1185">Reference proteome</keyword>
<organism evidence="9 10">
    <name type="scientific">Paenibacillus gallinarum</name>
    <dbReference type="NCBI Taxonomy" id="2762232"/>
    <lineage>
        <taxon>Bacteria</taxon>
        <taxon>Bacillati</taxon>
        <taxon>Bacillota</taxon>
        <taxon>Bacilli</taxon>
        <taxon>Bacillales</taxon>
        <taxon>Paenibacillaceae</taxon>
        <taxon>Paenibacillus</taxon>
    </lineage>
</organism>
<accession>A0ABR8T1T6</accession>
<feature type="transmembrane region" description="Helical" evidence="7">
    <location>
        <begin position="87"/>
        <end position="110"/>
    </location>
</feature>
<proteinExistence type="inferred from homology"/>
<comment type="caution">
    <text evidence="9">The sequence shown here is derived from an EMBL/GenBank/DDBJ whole genome shotgun (WGS) entry which is preliminary data.</text>
</comment>
<feature type="transmembrane region" description="Helical" evidence="7">
    <location>
        <begin position="193"/>
        <end position="212"/>
    </location>
</feature>
<dbReference type="Gene3D" id="1.10.3720.10">
    <property type="entry name" value="MetI-like"/>
    <property type="match status" value="1"/>
</dbReference>
<dbReference type="EMBL" id="JACSQL010000008">
    <property type="protein sequence ID" value="MBD7969657.1"/>
    <property type="molecule type" value="Genomic_DNA"/>
</dbReference>
<evidence type="ECO:0000256" key="5">
    <source>
        <dbReference type="ARBA" id="ARBA00022989"/>
    </source>
</evidence>
<keyword evidence="5 7" id="KW-1133">Transmembrane helix</keyword>
<evidence type="ECO:0000256" key="6">
    <source>
        <dbReference type="ARBA" id="ARBA00023136"/>
    </source>
</evidence>
<feature type="transmembrane region" description="Helical" evidence="7">
    <location>
        <begin position="22"/>
        <end position="45"/>
    </location>
</feature>
<dbReference type="PROSITE" id="PS50928">
    <property type="entry name" value="ABC_TM1"/>
    <property type="match status" value="1"/>
</dbReference>
<gene>
    <name evidence="9" type="ORF">H9647_16470</name>
</gene>
<dbReference type="InterPro" id="IPR035906">
    <property type="entry name" value="MetI-like_sf"/>
</dbReference>
<dbReference type="RefSeq" id="WP_191802304.1">
    <property type="nucleotide sequence ID" value="NZ_JACSQL010000008.1"/>
</dbReference>
<evidence type="ECO:0000313" key="10">
    <source>
        <dbReference type="Proteomes" id="UP000608071"/>
    </source>
</evidence>
<dbReference type="SUPFAM" id="SSF161098">
    <property type="entry name" value="MetI-like"/>
    <property type="match status" value="1"/>
</dbReference>
<dbReference type="PANTHER" id="PTHR30450">
    <property type="entry name" value="ABC TRANSPORTER PERMEASE"/>
    <property type="match status" value="1"/>
</dbReference>
<evidence type="ECO:0000313" key="9">
    <source>
        <dbReference type="EMBL" id="MBD7969657.1"/>
    </source>
</evidence>
<dbReference type="InterPro" id="IPR051322">
    <property type="entry name" value="AA_ABC_Transporter_Permease"/>
</dbReference>
<keyword evidence="2 7" id="KW-0813">Transport</keyword>
<keyword evidence="4 7" id="KW-0812">Transmembrane</keyword>
<dbReference type="CDD" id="cd06261">
    <property type="entry name" value="TM_PBP2"/>
    <property type="match status" value="1"/>
</dbReference>
<name>A0ABR8T1T6_9BACL</name>
<feature type="domain" description="ABC transmembrane type-1" evidence="8">
    <location>
        <begin position="18"/>
        <end position="212"/>
    </location>
</feature>
<dbReference type="PANTHER" id="PTHR30450:SF1">
    <property type="entry name" value="D-METHIONINE TRANSPORT SYSTEM PERMEASE PROTEIN METI-RELATED"/>
    <property type="match status" value="1"/>
</dbReference>
<dbReference type="NCBIfam" id="NF008049">
    <property type="entry name" value="PRK10782.1"/>
    <property type="match status" value="1"/>
</dbReference>
<reference evidence="9 10" key="1">
    <citation type="submission" date="2020-08" db="EMBL/GenBank/DDBJ databases">
        <title>A Genomic Blueprint of the Chicken Gut Microbiome.</title>
        <authorList>
            <person name="Gilroy R."/>
            <person name="Ravi A."/>
            <person name="Getino M."/>
            <person name="Pursley I."/>
            <person name="Horton D.L."/>
            <person name="Alikhan N.-F."/>
            <person name="Baker D."/>
            <person name="Gharbi K."/>
            <person name="Hall N."/>
            <person name="Watson M."/>
            <person name="Adriaenssens E.M."/>
            <person name="Foster-Nyarko E."/>
            <person name="Jarju S."/>
            <person name="Secka A."/>
            <person name="Antonio M."/>
            <person name="Oren A."/>
            <person name="Chaudhuri R."/>
            <person name="La Ragione R.M."/>
            <person name="Hildebrand F."/>
            <person name="Pallen M.J."/>
        </authorList>
    </citation>
    <scope>NUCLEOTIDE SEQUENCE [LARGE SCALE GENOMIC DNA]</scope>
    <source>
        <strain evidence="9 10">Sa2BVA9</strain>
    </source>
</reference>
<dbReference type="Pfam" id="PF00528">
    <property type="entry name" value="BPD_transp_1"/>
    <property type="match status" value="1"/>
</dbReference>